<dbReference type="HOGENOM" id="CLU_2758769_0_0_1"/>
<name>A0A0D0A5S3_9AGAM</name>
<reference evidence="1 2" key="1">
    <citation type="submission" date="2014-04" db="EMBL/GenBank/DDBJ databases">
        <authorList>
            <consortium name="DOE Joint Genome Institute"/>
            <person name="Kuo A."/>
            <person name="Kohler A."/>
            <person name="Costa M.D."/>
            <person name="Nagy L.G."/>
            <person name="Floudas D."/>
            <person name="Copeland A."/>
            <person name="Barry K.W."/>
            <person name="Cichocki N."/>
            <person name="Veneault-Fourrey C."/>
            <person name="LaButti K."/>
            <person name="Lindquist E.A."/>
            <person name="Lipzen A."/>
            <person name="Lundell T."/>
            <person name="Morin E."/>
            <person name="Murat C."/>
            <person name="Sun H."/>
            <person name="Tunlid A."/>
            <person name="Henrissat B."/>
            <person name="Grigoriev I.V."/>
            <person name="Hibbett D.S."/>
            <person name="Martin F."/>
            <person name="Nordberg H.P."/>
            <person name="Cantor M.N."/>
            <person name="Hua S.X."/>
        </authorList>
    </citation>
    <scope>NUCLEOTIDE SEQUENCE [LARGE SCALE GENOMIC DNA]</scope>
    <source>
        <strain evidence="1 2">441</strain>
    </source>
</reference>
<evidence type="ECO:0000313" key="2">
    <source>
        <dbReference type="Proteomes" id="UP000054018"/>
    </source>
</evidence>
<organism evidence="1 2">
    <name type="scientific">Pisolithus microcarpus 441</name>
    <dbReference type="NCBI Taxonomy" id="765257"/>
    <lineage>
        <taxon>Eukaryota</taxon>
        <taxon>Fungi</taxon>
        <taxon>Dikarya</taxon>
        <taxon>Basidiomycota</taxon>
        <taxon>Agaricomycotina</taxon>
        <taxon>Agaricomycetes</taxon>
        <taxon>Agaricomycetidae</taxon>
        <taxon>Boletales</taxon>
        <taxon>Sclerodermatineae</taxon>
        <taxon>Pisolithaceae</taxon>
        <taxon>Pisolithus</taxon>
    </lineage>
</organism>
<reference evidence="2" key="2">
    <citation type="submission" date="2015-01" db="EMBL/GenBank/DDBJ databases">
        <title>Evolutionary Origins and Diversification of the Mycorrhizal Mutualists.</title>
        <authorList>
            <consortium name="DOE Joint Genome Institute"/>
            <consortium name="Mycorrhizal Genomics Consortium"/>
            <person name="Kohler A."/>
            <person name="Kuo A."/>
            <person name="Nagy L.G."/>
            <person name="Floudas D."/>
            <person name="Copeland A."/>
            <person name="Barry K.W."/>
            <person name="Cichocki N."/>
            <person name="Veneault-Fourrey C."/>
            <person name="LaButti K."/>
            <person name="Lindquist E.A."/>
            <person name="Lipzen A."/>
            <person name="Lundell T."/>
            <person name="Morin E."/>
            <person name="Murat C."/>
            <person name="Riley R."/>
            <person name="Ohm R."/>
            <person name="Sun H."/>
            <person name="Tunlid A."/>
            <person name="Henrissat B."/>
            <person name="Grigoriev I.V."/>
            <person name="Hibbett D.S."/>
            <person name="Martin F."/>
        </authorList>
    </citation>
    <scope>NUCLEOTIDE SEQUENCE [LARGE SCALE GENOMIC DNA]</scope>
    <source>
        <strain evidence="2">441</strain>
    </source>
</reference>
<dbReference type="AlphaFoldDB" id="A0A0D0A5S3"/>
<accession>A0A0D0A5S3</accession>
<dbReference type="EMBL" id="KN833688">
    <property type="protein sequence ID" value="KIK29802.1"/>
    <property type="molecule type" value="Genomic_DNA"/>
</dbReference>
<gene>
    <name evidence="1" type="ORF">PISMIDRAFT_671757</name>
</gene>
<protein>
    <submittedName>
        <fullName evidence="1">Unplaced genomic scaffold scaffold_4, whole genome shotgun sequence</fullName>
    </submittedName>
</protein>
<dbReference type="Proteomes" id="UP000054018">
    <property type="component" value="Unassembled WGS sequence"/>
</dbReference>
<keyword evidence="2" id="KW-1185">Reference proteome</keyword>
<sequence>MTDAFFTYAMNHVSKCPPQPSNESTTKTHPTNFGESLLQIASIDSVTQTGDMEVVARVMAPLATTVCQTV</sequence>
<proteinExistence type="predicted"/>
<evidence type="ECO:0000313" key="1">
    <source>
        <dbReference type="EMBL" id="KIK29802.1"/>
    </source>
</evidence>